<dbReference type="OrthoDB" id="9767214at2"/>
<dbReference type="EMBL" id="CP034562">
    <property type="protein sequence ID" value="AZQ64578.1"/>
    <property type="molecule type" value="Genomic_DNA"/>
</dbReference>
<accession>A0A3Q9FQ73</accession>
<name>A0A3Q9FQ73_9BACT</name>
<organism evidence="2 3">
    <name type="scientific">Flammeovirga pectinis</name>
    <dbReference type="NCBI Taxonomy" id="2494373"/>
    <lineage>
        <taxon>Bacteria</taxon>
        <taxon>Pseudomonadati</taxon>
        <taxon>Bacteroidota</taxon>
        <taxon>Cytophagia</taxon>
        <taxon>Cytophagales</taxon>
        <taxon>Flammeovirgaceae</taxon>
        <taxon>Flammeovirga</taxon>
    </lineage>
</organism>
<dbReference type="Proteomes" id="UP000267268">
    <property type="component" value="Chromosome 1"/>
</dbReference>
<gene>
    <name evidence="2" type="ORF">EI427_11155</name>
</gene>
<dbReference type="AlphaFoldDB" id="A0A3Q9FQ73"/>
<dbReference type="CDD" id="cd06241">
    <property type="entry name" value="M14-like"/>
    <property type="match status" value="1"/>
</dbReference>
<dbReference type="KEGG" id="fll:EI427_11155"/>
<keyword evidence="3" id="KW-1185">Reference proteome</keyword>
<evidence type="ECO:0000256" key="1">
    <source>
        <dbReference type="SAM" id="MobiDB-lite"/>
    </source>
</evidence>
<protein>
    <submittedName>
        <fullName evidence="2">Uncharacterized protein</fullName>
    </submittedName>
</protein>
<reference evidence="2 3" key="1">
    <citation type="submission" date="2018-12" db="EMBL/GenBank/DDBJ databases">
        <title>Flammeovirga pectinis sp. nov., isolated from the gut of the Korean scallop, Patinopecten yessoensis.</title>
        <authorList>
            <person name="Bae J.-W."/>
            <person name="Jeong Y.-S."/>
            <person name="Kang W."/>
        </authorList>
    </citation>
    <scope>NUCLEOTIDE SEQUENCE [LARGE SCALE GENOMIC DNA]</scope>
    <source>
        <strain evidence="2 3">L12M1</strain>
    </source>
</reference>
<dbReference type="SUPFAM" id="SSF53187">
    <property type="entry name" value="Zn-dependent exopeptidases"/>
    <property type="match status" value="1"/>
</dbReference>
<evidence type="ECO:0000313" key="3">
    <source>
        <dbReference type="Proteomes" id="UP000267268"/>
    </source>
</evidence>
<dbReference type="Gene3D" id="3.40.630.10">
    <property type="entry name" value="Zn peptidases"/>
    <property type="match status" value="1"/>
</dbReference>
<feature type="region of interest" description="Disordered" evidence="1">
    <location>
        <begin position="1"/>
        <end position="20"/>
    </location>
</feature>
<proteinExistence type="predicted"/>
<evidence type="ECO:0000313" key="2">
    <source>
        <dbReference type="EMBL" id="AZQ64578.1"/>
    </source>
</evidence>
<sequence>MSCTKSKTPQQKEKQEDWQTPFEKSNGLASFTYEEGIAYFKKLGTVYDEFRVFTYGDTDAGKPIHLGIYSSQGAFIPSDLKKKNVLLINNAIHPGEPDGVDASMMLLRDILQKKSNVIPKNTIIAVIPFYNVGGALNRNSGTRANQEGPVSYGFRGNAQNLDLNRDFVKMDSKNMKTLAEIMHVWQPDLFIDTHVSNGADYQYTLTYLASHEEKLGGVVGDFVKNKMNPYLEEKMLENSFPIAPYVNVWGTTPDKGYVQFFDSPRYSSGYTALFNTPSYVIETHMLKPFKQRTEATYLFLENVIAFLGEHGAELKQHRKAQFIDDRHKDEFPIAWEVDKSKSDTIFFKGYEGRMIKSEVSGLPRLFYDRTAPYEKAIPFYSSLKVTKYEPKPLSFIIPRGWKTIVDHLKLNGVEVTQLKADEKFTVDVKYIEAYKTVQSPYEGHYLHHSVKTKTKKEELQFFKGDYLISADQKRIRFLMEVLTPEAIDSYFAWNFFDPILQQKEHFSAYVFEDKAAKMLKEDASLRAALDKEIKKNPSLKNDAYAQLNFIYERSDNKEKSYLRYPVFKFMPN</sequence>